<dbReference type="InterPro" id="IPR003841">
    <property type="entry name" value="Na/Pi_transpt"/>
</dbReference>
<name>W4V628_9FIRM</name>
<dbReference type="Gene3D" id="1.20.58.220">
    <property type="entry name" value="Phosphate transport system protein phou homolog 2, domain 2"/>
    <property type="match status" value="1"/>
</dbReference>
<gene>
    <name evidence="8" type="ORF">JCM21531_1700</name>
</gene>
<keyword evidence="9" id="KW-1185">Reference proteome</keyword>
<dbReference type="EMBL" id="BAVR01000016">
    <property type="protein sequence ID" value="GAE88268.1"/>
    <property type="molecule type" value="Genomic_DNA"/>
</dbReference>
<reference evidence="8" key="1">
    <citation type="journal article" date="2014" name="Genome Announc.">
        <title>Draft Genome Sequence of Clostridium straminisolvens Strain JCM 21531T, Isolated from a Cellulose-Degrading Bacterial Community.</title>
        <authorList>
            <person name="Yuki M."/>
            <person name="Oshima K."/>
            <person name="Suda W."/>
            <person name="Sakamoto M."/>
            <person name="Kitamura K."/>
            <person name="Iida T."/>
            <person name="Hattori M."/>
            <person name="Ohkuma M."/>
        </authorList>
    </citation>
    <scope>NUCLEOTIDE SEQUENCE [LARGE SCALE GENOMIC DNA]</scope>
    <source>
        <strain evidence="8">JCM 21531</strain>
    </source>
</reference>
<dbReference type="PANTHER" id="PTHR10010">
    <property type="entry name" value="SOLUTE CARRIER FAMILY 34 SODIUM PHOSPHATE , MEMBER 2-RELATED"/>
    <property type="match status" value="1"/>
</dbReference>
<feature type="transmembrane region" description="Helical" evidence="6">
    <location>
        <begin position="222"/>
        <end position="246"/>
    </location>
</feature>
<evidence type="ECO:0000256" key="1">
    <source>
        <dbReference type="ARBA" id="ARBA00004651"/>
    </source>
</evidence>
<dbReference type="InterPro" id="IPR038078">
    <property type="entry name" value="PhoU-like_sf"/>
</dbReference>
<proteinExistence type="predicted"/>
<evidence type="ECO:0000259" key="7">
    <source>
        <dbReference type="Pfam" id="PF01895"/>
    </source>
</evidence>
<keyword evidence="2" id="KW-1003">Cell membrane</keyword>
<dbReference type="GO" id="GO:0005436">
    <property type="term" value="F:sodium:phosphate symporter activity"/>
    <property type="evidence" value="ECO:0007669"/>
    <property type="project" value="InterPro"/>
</dbReference>
<feature type="transmembrane region" description="Helical" evidence="6">
    <location>
        <begin position="189"/>
        <end position="210"/>
    </location>
</feature>
<feature type="transmembrane region" description="Helical" evidence="6">
    <location>
        <begin position="151"/>
        <end position="177"/>
    </location>
</feature>
<protein>
    <submittedName>
        <fullName evidence="8">Sodium-dependent phosphate transporter</fullName>
    </submittedName>
</protein>
<keyword evidence="3 6" id="KW-0812">Transmembrane</keyword>
<evidence type="ECO:0000256" key="3">
    <source>
        <dbReference type="ARBA" id="ARBA00022692"/>
    </source>
</evidence>
<feature type="domain" description="PhoU" evidence="7">
    <location>
        <begin position="286"/>
        <end position="370"/>
    </location>
</feature>
<keyword evidence="4 6" id="KW-1133">Transmembrane helix</keyword>
<comment type="caution">
    <text evidence="8">The sequence shown here is derived from an EMBL/GenBank/DDBJ whole genome shotgun (WGS) entry which is preliminary data.</text>
</comment>
<dbReference type="GO" id="GO:0044341">
    <property type="term" value="P:sodium-dependent phosphate transport"/>
    <property type="evidence" value="ECO:0007669"/>
    <property type="project" value="InterPro"/>
</dbReference>
<accession>W4V628</accession>
<dbReference type="Proteomes" id="UP000019109">
    <property type="component" value="Unassembled WGS sequence"/>
</dbReference>
<evidence type="ECO:0000313" key="9">
    <source>
        <dbReference type="Proteomes" id="UP000019109"/>
    </source>
</evidence>
<evidence type="ECO:0000313" key="8">
    <source>
        <dbReference type="EMBL" id="GAE88268.1"/>
    </source>
</evidence>
<dbReference type="PANTHER" id="PTHR10010:SF46">
    <property type="entry name" value="SODIUM-DEPENDENT PHOSPHATE TRANSPORT PROTEIN 2B"/>
    <property type="match status" value="1"/>
</dbReference>
<dbReference type="SUPFAM" id="SSF109755">
    <property type="entry name" value="PhoU-like"/>
    <property type="match status" value="1"/>
</dbReference>
<dbReference type="NCBIfam" id="NF037997">
    <property type="entry name" value="Na_Pi_symport"/>
    <property type="match status" value="1"/>
</dbReference>
<evidence type="ECO:0000256" key="6">
    <source>
        <dbReference type="SAM" id="Phobius"/>
    </source>
</evidence>
<organism evidence="8 9">
    <name type="scientific">Acetivibrio straminisolvens JCM 21531</name>
    <dbReference type="NCBI Taxonomy" id="1294263"/>
    <lineage>
        <taxon>Bacteria</taxon>
        <taxon>Bacillati</taxon>
        <taxon>Bacillota</taxon>
        <taxon>Clostridia</taxon>
        <taxon>Eubacteriales</taxon>
        <taxon>Oscillospiraceae</taxon>
        <taxon>Acetivibrio</taxon>
    </lineage>
</organism>
<dbReference type="AlphaFoldDB" id="W4V628"/>
<comment type="subcellular location">
    <subcellularLocation>
        <location evidence="1">Cell membrane</location>
        <topology evidence="1">Multi-pass membrane protein</topology>
    </subcellularLocation>
</comment>
<feature type="transmembrane region" description="Helical" evidence="6">
    <location>
        <begin position="110"/>
        <end position="131"/>
    </location>
</feature>
<dbReference type="InterPro" id="IPR026022">
    <property type="entry name" value="PhoU_dom"/>
</dbReference>
<dbReference type="Pfam" id="PF02690">
    <property type="entry name" value="Na_Pi_cotrans"/>
    <property type="match status" value="1"/>
</dbReference>
<dbReference type="Pfam" id="PF01895">
    <property type="entry name" value="PhoU"/>
    <property type="match status" value="2"/>
</dbReference>
<feature type="domain" description="PhoU" evidence="7">
    <location>
        <begin position="393"/>
        <end position="475"/>
    </location>
</feature>
<feature type="transmembrane region" description="Helical" evidence="6">
    <location>
        <begin position="48"/>
        <end position="68"/>
    </location>
</feature>
<evidence type="ECO:0000256" key="5">
    <source>
        <dbReference type="ARBA" id="ARBA00023136"/>
    </source>
</evidence>
<keyword evidence="5 6" id="KW-0472">Membrane</keyword>
<evidence type="ECO:0000256" key="4">
    <source>
        <dbReference type="ARBA" id="ARBA00022989"/>
    </source>
</evidence>
<evidence type="ECO:0000256" key="2">
    <source>
        <dbReference type="ARBA" id="ARBA00022475"/>
    </source>
</evidence>
<dbReference type="GO" id="GO:0005886">
    <property type="term" value="C:plasma membrane"/>
    <property type="evidence" value="ECO:0007669"/>
    <property type="project" value="UniProtKB-SubCell"/>
</dbReference>
<feature type="transmembrane region" description="Helical" evidence="6">
    <location>
        <begin position="80"/>
        <end position="98"/>
    </location>
</feature>
<feature type="transmembrane region" description="Helical" evidence="6">
    <location>
        <begin position="16"/>
        <end position="36"/>
    </location>
</feature>
<sequence length="512" mass="56542">MVVGFVNSGIMTLKQAIHVIMGANVGTTVTAWILSLTGIEGSNFFVKLLKPSSFTPVLALIGIIYYLFVKNEKKKDIGLILLGFATLIYGMEGMSAAVRPLGEIEEFRNILLIFSNPVLGVLLGALVTSIIQSSSASVGILQALSATGHVTMGTAIPIIMGQNIGTCVTALISSVGTNKNARRAALVHLYFNLIGTVVFLVLLTILKAIFNFAFLDWTANHILIAIAHSIFNIFCTAMLLPFSGLLEKLAYKTIKEDNKKDKVSLLDPRLISTPAIAINRSREIAKEMAYASMNAIKQAVALVNNYDEKEAQNVKDAEQQTDRYEDALGTYLVKLSSQNLSAQDSTESAKLLFLIGEFERIADYALEIVDSAREMYDKKMQFSESAKRELGVMMSAVEEAVEIAVKAFDRNDILLAAKVDPLEEVIDELKNAMKKKHIKRLQSNKCTIEMGFVYSDLITVLERISDHCSNIAECVIEMSHDSMNMHSYLYKVKHEPIMNFLNSSKSILRNML</sequence>
<dbReference type="STRING" id="1294263.JCM21531_1700"/>